<reference evidence="1" key="1">
    <citation type="submission" date="2022-11" db="EMBL/GenBank/DDBJ databases">
        <authorList>
            <person name="Graham C."/>
            <person name="Newman J.D."/>
        </authorList>
    </citation>
    <scope>NUCLEOTIDE SEQUENCE</scope>
    <source>
        <strain evidence="1">DSM 19486</strain>
    </source>
</reference>
<organism evidence="1 2">
    <name type="scientific">Pedobacter agri</name>
    <dbReference type="NCBI Taxonomy" id="454586"/>
    <lineage>
        <taxon>Bacteria</taxon>
        <taxon>Pseudomonadati</taxon>
        <taxon>Bacteroidota</taxon>
        <taxon>Sphingobacteriia</taxon>
        <taxon>Sphingobacteriales</taxon>
        <taxon>Sphingobacteriaceae</taxon>
        <taxon>Pedobacter</taxon>
    </lineage>
</organism>
<comment type="caution">
    <text evidence="1">The sequence shown here is derived from an EMBL/GenBank/DDBJ whole genome shotgun (WGS) entry which is preliminary data.</text>
</comment>
<keyword evidence="2" id="KW-1185">Reference proteome</keyword>
<dbReference type="RefSeq" id="WP_157258854.1">
    <property type="nucleotide sequence ID" value="NZ_JAPJUH010000005.1"/>
</dbReference>
<protein>
    <submittedName>
        <fullName evidence="1">Uncharacterized protein</fullName>
    </submittedName>
</protein>
<sequence length="126" mass="14644">MKRNYFEKSFKEMMLSKIDNISNVDYTGEFYAIVLTRDSCCTQCGHYSENDIYAIDTILNDLPPLIRNCEHKHSCHASVSVMTENRYNASRNEDDSSCNRKTDIDTFPQELMKRVLVGNELTQFLL</sequence>
<proteinExistence type="predicted"/>
<dbReference type="AlphaFoldDB" id="A0A9X3IA33"/>
<evidence type="ECO:0000313" key="2">
    <source>
        <dbReference type="Proteomes" id="UP001142592"/>
    </source>
</evidence>
<dbReference type="EMBL" id="JAPJUH010000005">
    <property type="protein sequence ID" value="MCX3266456.1"/>
    <property type="molecule type" value="Genomic_DNA"/>
</dbReference>
<evidence type="ECO:0000313" key="1">
    <source>
        <dbReference type="EMBL" id="MCX3266456.1"/>
    </source>
</evidence>
<accession>A0A9X3IA33</accession>
<dbReference type="Proteomes" id="UP001142592">
    <property type="component" value="Unassembled WGS sequence"/>
</dbReference>
<name>A0A9X3IA33_9SPHI</name>
<gene>
    <name evidence="1" type="ORF">OQZ29_16980</name>
</gene>